<protein>
    <submittedName>
        <fullName evidence="2">Uncharacterized protein</fullName>
    </submittedName>
</protein>
<reference evidence="3" key="2">
    <citation type="submission" date="2015-01" db="EMBL/GenBank/DDBJ databases">
        <title>Evolutionary Origins and Diversification of the Mycorrhizal Mutualists.</title>
        <authorList>
            <consortium name="DOE Joint Genome Institute"/>
            <consortium name="Mycorrhizal Genomics Consortium"/>
            <person name="Kohler A."/>
            <person name="Kuo A."/>
            <person name="Nagy L.G."/>
            <person name="Floudas D."/>
            <person name="Copeland A."/>
            <person name="Barry K.W."/>
            <person name="Cichocki N."/>
            <person name="Veneault-Fourrey C."/>
            <person name="LaButti K."/>
            <person name="Lindquist E.A."/>
            <person name="Lipzen A."/>
            <person name="Lundell T."/>
            <person name="Morin E."/>
            <person name="Murat C."/>
            <person name="Riley R."/>
            <person name="Ohm R."/>
            <person name="Sun H."/>
            <person name="Tunlid A."/>
            <person name="Henrissat B."/>
            <person name="Grigoriev I.V."/>
            <person name="Hibbett D.S."/>
            <person name="Martin F."/>
        </authorList>
    </citation>
    <scope>NUCLEOTIDE SEQUENCE [LARGE SCALE GENOMIC DNA]</scope>
    <source>
        <strain evidence="3">441</strain>
    </source>
</reference>
<dbReference type="EMBL" id="KN833691">
    <property type="protein sequence ID" value="KIK28860.1"/>
    <property type="molecule type" value="Genomic_DNA"/>
</dbReference>
<keyword evidence="1" id="KW-1133">Transmembrane helix</keyword>
<keyword evidence="1" id="KW-0472">Membrane</keyword>
<keyword evidence="1" id="KW-0812">Transmembrane</keyword>
<proteinExistence type="predicted"/>
<name>A0A0C9YUY9_9AGAM</name>
<sequence length="167" mass="18833">MMDPPESDPRILQGCVLICTHVTCSMLFLCVAICLLLHFWRARHIPHSLEIMTLSVVVSEFRNPYVLGALVQQSRLSLLASISQKRHTTFARSMEIIDVGPSRQVKLMSDELVEKSIGPCDVGEWFSERYLVSADACINGGVDDMTRTALSNASRWQDRIPARCRRL</sequence>
<accession>A0A0C9YUY9</accession>
<keyword evidence="3" id="KW-1185">Reference proteome</keyword>
<reference evidence="2 3" key="1">
    <citation type="submission" date="2014-04" db="EMBL/GenBank/DDBJ databases">
        <authorList>
            <consortium name="DOE Joint Genome Institute"/>
            <person name="Kuo A."/>
            <person name="Kohler A."/>
            <person name="Costa M.D."/>
            <person name="Nagy L.G."/>
            <person name="Floudas D."/>
            <person name="Copeland A."/>
            <person name="Barry K.W."/>
            <person name="Cichocki N."/>
            <person name="Veneault-Fourrey C."/>
            <person name="LaButti K."/>
            <person name="Lindquist E.A."/>
            <person name="Lipzen A."/>
            <person name="Lundell T."/>
            <person name="Morin E."/>
            <person name="Murat C."/>
            <person name="Sun H."/>
            <person name="Tunlid A."/>
            <person name="Henrissat B."/>
            <person name="Grigoriev I.V."/>
            <person name="Hibbett D.S."/>
            <person name="Martin F."/>
            <person name="Nordberg H.P."/>
            <person name="Cantor M.N."/>
            <person name="Hua S.X."/>
        </authorList>
    </citation>
    <scope>NUCLEOTIDE SEQUENCE [LARGE SCALE GENOMIC DNA]</scope>
    <source>
        <strain evidence="2 3">441</strain>
    </source>
</reference>
<organism evidence="2 3">
    <name type="scientific">Pisolithus microcarpus 441</name>
    <dbReference type="NCBI Taxonomy" id="765257"/>
    <lineage>
        <taxon>Eukaryota</taxon>
        <taxon>Fungi</taxon>
        <taxon>Dikarya</taxon>
        <taxon>Basidiomycota</taxon>
        <taxon>Agaricomycotina</taxon>
        <taxon>Agaricomycetes</taxon>
        <taxon>Agaricomycetidae</taxon>
        <taxon>Boletales</taxon>
        <taxon>Sclerodermatineae</taxon>
        <taxon>Pisolithaceae</taxon>
        <taxon>Pisolithus</taxon>
    </lineage>
</organism>
<evidence type="ECO:0000313" key="2">
    <source>
        <dbReference type="EMBL" id="KIK28860.1"/>
    </source>
</evidence>
<dbReference type="AlphaFoldDB" id="A0A0C9YUY9"/>
<dbReference type="HOGENOM" id="CLU_1595202_0_0_1"/>
<gene>
    <name evidence="2" type="ORF">PISMIDRAFT_556087</name>
</gene>
<feature type="transmembrane region" description="Helical" evidence="1">
    <location>
        <begin position="12"/>
        <end position="40"/>
    </location>
</feature>
<dbReference type="Proteomes" id="UP000054018">
    <property type="component" value="Unassembled WGS sequence"/>
</dbReference>
<evidence type="ECO:0000256" key="1">
    <source>
        <dbReference type="SAM" id="Phobius"/>
    </source>
</evidence>
<evidence type="ECO:0000313" key="3">
    <source>
        <dbReference type="Proteomes" id="UP000054018"/>
    </source>
</evidence>